<protein>
    <recommendedName>
        <fullName evidence="3">DUF3291 domain-containing protein</fullName>
    </recommendedName>
</protein>
<proteinExistence type="predicted"/>
<organism evidence="1 2">
    <name type="scientific">Allokutzneria albata</name>
    <name type="common">Kibdelosporangium albatum</name>
    <dbReference type="NCBI Taxonomy" id="211114"/>
    <lineage>
        <taxon>Bacteria</taxon>
        <taxon>Bacillati</taxon>
        <taxon>Actinomycetota</taxon>
        <taxon>Actinomycetes</taxon>
        <taxon>Pseudonocardiales</taxon>
        <taxon>Pseudonocardiaceae</taxon>
        <taxon>Allokutzneria</taxon>
    </lineage>
</organism>
<reference evidence="1 2" key="1">
    <citation type="submission" date="2016-10" db="EMBL/GenBank/DDBJ databases">
        <authorList>
            <person name="de Groot N.N."/>
        </authorList>
    </citation>
    <scope>NUCLEOTIDE SEQUENCE [LARGE SCALE GENOMIC DNA]</scope>
    <source>
        <strain evidence="1 2">DSM 44149</strain>
    </source>
</reference>
<sequence>MRTGWTAGPAGFTGKVLVSVTEFTSSAVRHLPGIALAGLELRREWPRLDGAVGMWLWTSPRARRAGSVAVWTGEQALREFVRLPAHAAIMRKYRGRGVTRATRWWTEDHDQADIWRDAEQWLTAAPGSP</sequence>
<evidence type="ECO:0000313" key="2">
    <source>
        <dbReference type="Proteomes" id="UP000183376"/>
    </source>
</evidence>
<dbReference type="STRING" id="211114.SAMN04489726_3175"/>
<evidence type="ECO:0008006" key="3">
    <source>
        <dbReference type="Google" id="ProtNLM"/>
    </source>
</evidence>
<keyword evidence="2" id="KW-1185">Reference proteome</keyword>
<dbReference type="eggNOG" id="ENOG503399S">
    <property type="taxonomic scope" value="Bacteria"/>
</dbReference>
<evidence type="ECO:0000313" key="1">
    <source>
        <dbReference type="EMBL" id="SDM74407.1"/>
    </source>
</evidence>
<dbReference type="Proteomes" id="UP000183376">
    <property type="component" value="Chromosome I"/>
</dbReference>
<dbReference type="AlphaFoldDB" id="A0A1G9VQM8"/>
<dbReference type="RefSeq" id="WP_043812775.1">
    <property type="nucleotide sequence ID" value="NZ_JOEF01000019.1"/>
</dbReference>
<dbReference type="EMBL" id="LT629701">
    <property type="protein sequence ID" value="SDM74407.1"/>
    <property type="molecule type" value="Genomic_DNA"/>
</dbReference>
<accession>A0A1G9VQM8</accession>
<dbReference type="OrthoDB" id="4550602at2"/>
<name>A0A1G9VQM8_ALLAB</name>
<gene>
    <name evidence="1" type="ORF">SAMN04489726_3175</name>
</gene>